<comment type="similarity">
    <text evidence="1">Belongs to the LysR transcriptional regulatory family.</text>
</comment>
<dbReference type="PRINTS" id="PR00039">
    <property type="entry name" value="HTHLYSR"/>
</dbReference>
<accession>A0ABY6ZDI2</accession>
<name>A0ABY6ZDI2_9BACL</name>
<dbReference type="InterPro" id="IPR005119">
    <property type="entry name" value="LysR_subst-bd"/>
</dbReference>
<sequence length="299" mass="33776">MDVRQLRYFLAIAEEEQITRAAQRLHMAQPPLSHQLKLLEQELGVQLVERLGRKLKLTEAGRTLQRRAEQIVGLMEATVSEIVEHESGIRGTLSIGTVATTGSTLLPERIRAFHQRYPMVHFQLWEGNTHQITQLLERRTIEVGIVRLPIDDTKLYDMIRLPTEPLVAAVSHNWNQGESDSPIRLSDLADLPLMLLRRQQGTSIYEQTVEACQLAGFEPRVLCESADIMTLLTLAEAGVGITIVPKSAVSLRTSTRLRFREIVEPSLESTAAVIWLRYRVLSTPARRFIETISPTSTEL</sequence>
<dbReference type="InterPro" id="IPR036390">
    <property type="entry name" value="WH_DNA-bd_sf"/>
</dbReference>
<dbReference type="Pfam" id="PF03466">
    <property type="entry name" value="LysR_substrate"/>
    <property type="match status" value="1"/>
</dbReference>
<feature type="domain" description="HTH lysR-type" evidence="5">
    <location>
        <begin position="1"/>
        <end position="58"/>
    </location>
</feature>
<dbReference type="EMBL" id="CP104067">
    <property type="protein sequence ID" value="WAH40244.1"/>
    <property type="molecule type" value="Genomic_DNA"/>
</dbReference>
<keyword evidence="2" id="KW-0805">Transcription regulation</keyword>
<keyword evidence="7" id="KW-1185">Reference proteome</keyword>
<dbReference type="InterPro" id="IPR000847">
    <property type="entry name" value="LysR_HTH_N"/>
</dbReference>
<dbReference type="PROSITE" id="PS50931">
    <property type="entry name" value="HTH_LYSR"/>
    <property type="match status" value="1"/>
</dbReference>
<evidence type="ECO:0000256" key="4">
    <source>
        <dbReference type="ARBA" id="ARBA00023163"/>
    </source>
</evidence>
<evidence type="ECO:0000256" key="2">
    <source>
        <dbReference type="ARBA" id="ARBA00023015"/>
    </source>
</evidence>
<dbReference type="SUPFAM" id="SSF53850">
    <property type="entry name" value="Periplasmic binding protein-like II"/>
    <property type="match status" value="1"/>
</dbReference>
<organism evidence="6 7">
    <name type="scientific">Alicyclobacillus fastidiosus</name>
    <dbReference type="NCBI Taxonomy" id="392011"/>
    <lineage>
        <taxon>Bacteria</taxon>
        <taxon>Bacillati</taxon>
        <taxon>Bacillota</taxon>
        <taxon>Bacilli</taxon>
        <taxon>Bacillales</taxon>
        <taxon>Alicyclobacillaceae</taxon>
        <taxon>Alicyclobacillus</taxon>
    </lineage>
</organism>
<keyword evidence="4" id="KW-0804">Transcription</keyword>
<protein>
    <submittedName>
        <fullName evidence="6">LysR family transcriptional regulator</fullName>
    </submittedName>
</protein>
<evidence type="ECO:0000256" key="3">
    <source>
        <dbReference type="ARBA" id="ARBA00023125"/>
    </source>
</evidence>
<proteinExistence type="inferred from homology"/>
<dbReference type="SUPFAM" id="SSF46785">
    <property type="entry name" value="Winged helix' DNA-binding domain"/>
    <property type="match status" value="1"/>
</dbReference>
<dbReference type="Gene3D" id="3.40.190.290">
    <property type="match status" value="1"/>
</dbReference>
<evidence type="ECO:0000313" key="7">
    <source>
        <dbReference type="Proteomes" id="UP001164761"/>
    </source>
</evidence>
<gene>
    <name evidence="6" type="ORF">NZD89_17940</name>
</gene>
<dbReference type="Pfam" id="PF00126">
    <property type="entry name" value="HTH_1"/>
    <property type="match status" value="1"/>
</dbReference>
<dbReference type="InterPro" id="IPR036388">
    <property type="entry name" value="WH-like_DNA-bd_sf"/>
</dbReference>
<evidence type="ECO:0000259" key="5">
    <source>
        <dbReference type="PROSITE" id="PS50931"/>
    </source>
</evidence>
<evidence type="ECO:0000313" key="6">
    <source>
        <dbReference type="EMBL" id="WAH40244.1"/>
    </source>
</evidence>
<dbReference type="RefSeq" id="WP_268004141.1">
    <property type="nucleotide sequence ID" value="NZ_BSUT01000001.1"/>
</dbReference>
<dbReference type="Proteomes" id="UP001164761">
    <property type="component" value="Chromosome"/>
</dbReference>
<keyword evidence="3" id="KW-0238">DNA-binding</keyword>
<dbReference type="PANTHER" id="PTHR30346:SF28">
    <property type="entry name" value="HTH-TYPE TRANSCRIPTIONAL REGULATOR CYNR"/>
    <property type="match status" value="1"/>
</dbReference>
<reference evidence="6" key="1">
    <citation type="submission" date="2022-08" db="EMBL/GenBank/DDBJ databases">
        <title>Alicyclobacillus fastidiosus DSM 17978, complete genome.</title>
        <authorList>
            <person name="Wang Q."/>
            <person name="Cai R."/>
            <person name="Wang Z."/>
        </authorList>
    </citation>
    <scope>NUCLEOTIDE SEQUENCE</scope>
    <source>
        <strain evidence="6">DSM 17978</strain>
    </source>
</reference>
<dbReference type="Gene3D" id="1.10.10.10">
    <property type="entry name" value="Winged helix-like DNA-binding domain superfamily/Winged helix DNA-binding domain"/>
    <property type="match status" value="1"/>
</dbReference>
<dbReference type="CDD" id="cd05466">
    <property type="entry name" value="PBP2_LTTR_substrate"/>
    <property type="match status" value="1"/>
</dbReference>
<evidence type="ECO:0000256" key="1">
    <source>
        <dbReference type="ARBA" id="ARBA00009437"/>
    </source>
</evidence>
<dbReference type="PANTHER" id="PTHR30346">
    <property type="entry name" value="TRANSCRIPTIONAL DUAL REGULATOR HCAR-RELATED"/>
    <property type="match status" value="1"/>
</dbReference>